<comment type="caution">
    <text evidence="2">The sequence shown here is derived from an EMBL/GenBank/DDBJ whole genome shotgun (WGS) entry which is preliminary data.</text>
</comment>
<accession>A0A9X3KVE4</accession>
<sequence length="71" mass="8041">MTQEDENVSLYLCPCCGRLTLHELDVYEICEICGWEDDPVQSRDPTYSGGANASSLLETQAIWKRQIRSSD</sequence>
<dbReference type="AlphaFoldDB" id="A0A9X3KVE4"/>
<organism evidence="2 3">
    <name type="scientific">Alcaligenes xylosoxydans xylosoxydans</name>
    <name type="common">Achromobacter xylosoxidans</name>
    <dbReference type="NCBI Taxonomy" id="85698"/>
    <lineage>
        <taxon>Bacteria</taxon>
        <taxon>Pseudomonadati</taxon>
        <taxon>Pseudomonadota</taxon>
        <taxon>Betaproteobacteria</taxon>
        <taxon>Burkholderiales</taxon>
        <taxon>Alcaligenaceae</taxon>
        <taxon>Achromobacter</taxon>
    </lineage>
</organism>
<dbReference type="RefSeq" id="WP_082402907.1">
    <property type="nucleotide sequence ID" value="NZ_CYTI01000042.1"/>
</dbReference>
<reference evidence="2" key="1">
    <citation type="submission" date="2022-12" db="EMBL/GenBank/DDBJ databases">
        <authorList>
            <person name="Voronina O.L."/>
            <person name="Kunda M.S."/>
            <person name="Ryzhova N."/>
            <person name="Aksenova E.I."/>
        </authorList>
    </citation>
    <scope>NUCLEOTIDE SEQUENCE</scope>
    <source>
        <strain evidence="2">SCCH136:Ach223948</strain>
    </source>
</reference>
<dbReference type="Proteomes" id="UP001141992">
    <property type="component" value="Unassembled WGS sequence"/>
</dbReference>
<name>A0A9X3KVE4_ALCXX</name>
<dbReference type="EMBL" id="JAPZVI010000002">
    <property type="protein sequence ID" value="MCZ8400604.1"/>
    <property type="molecule type" value="Genomic_DNA"/>
</dbReference>
<proteinExistence type="predicted"/>
<dbReference type="Pfam" id="PF14206">
    <property type="entry name" value="Cys_rich_CPCC"/>
    <property type="match status" value="1"/>
</dbReference>
<evidence type="ECO:0000313" key="2">
    <source>
        <dbReference type="EMBL" id="MCZ8400604.1"/>
    </source>
</evidence>
<evidence type="ECO:0000313" key="3">
    <source>
        <dbReference type="Proteomes" id="UP001141992"/>
    </source>
</evidence>
<feature type="domain" description="Cysteine-rich CPCC" evidence="1">
    <location>
        <begin position="11"/>
        <end position="64"/>
    </location>
</feature>
<gene>
    <name evidence="2" type="ORF">O9570_04075</name>
</gene>
<evidence type="ECO:0000259" key="1">
    <source>
        <dbReference type="Pfam" id="PF14206"/>
    </source>
</evidence>
<protein>
    <submittedName>
        <fullName evidence="2">CPCC family cysteine-rich protein</fullName>
    </submittedName>
</protein>
<dbReference type="InterPro" id="IPR025983">
    <property type="entry name" value="Cys_rich_CPCC"/>
</dbReference>